<dbReference type="Proteomes" id="UP000293547">
    <property type="component" value="Unassembled WGS sequence"/>
</dbReference>
<organism evidence="1 2">
    <name type="scientific">Alternaria gaisen</name>
    <dbReference type="NCBI Taxonomy" id="167740"/>
    <lineage>
        <taxon>Eukaryota</taxon>
        <taxon>Fungi</taxon>
        <taxon>Dikarya</taxon>
        <taxon>Ascomycota</taxon>
        <taxon>Pezizomycotina</taxon>
        <taxon>Dothideomycetes</taxon>
        <taxon>Pleosporomycetidae</taxon>
        <taxon>Pleosporales</taxon>
        <taxon>Pleosporineae</taxon>
        <taxon>Pleosporaceae</taxon>
        <taxon>Alternaria</taxon>
        <taxon>Alternaria sect. Alternaria</taxon>
    </lineage>
</organism>
<evidence type="ECO:0000313" key="1">
    <source>
        <dbReference type="EMBL" id="KAB2107718.1"/>
    </source>
</evidence>
<sequence>MRLLHVKADGEFSLTEFFGVIPPYAVLSHTWGPDSEEVSFKDLMKRRGKDKSGYKKLRFCATQAAHDGLAYFWVDTCCIDKSSSAELTEAINSMFSWYKNAAKCYVFLADVSWSTWRSTFVKSKWFTRGWTLQELLAPSSVDFFTRHGQILGNKYTLLADIQKTTNVPRQALLESHLSMNSFSVEERLSWAAGRETKREEDAAYSLLGLFDLHMPLIYGEGRAKAFIRLRKEIQSTSDNTEVYDLHTPLIEMTRPNHTEPFQSTKRSLTITRDPLAVMNMRHQKWWKEAIRDDKSPESDHERVSVLLIRWANEFDELHTYEEVEELESVFHEHFHFRTNVVELSAQNEFEARGQFDLHVDSFIRLHDGSRNLLIIYYAGNGWYIPDIKHMVLRRAQSNLLSPQLRHIQGDILAILDTPYTSVVGTDQIRDVEEDVAYIESEEVLKQTRRFELMTVGEDLGGFGGKTFTRSLTDALRKHRTGSFSTRDLHKWILKDTQRSETPLMLWSLLPNKQNICLAPVQPPQIQMVRDQELTSGYLKLGLALREDSLTRNQIKHLVRVLTWTIDQEIIPLCRVDLLDFKRYTLISRFQRVASVVLAVVRWKAYVREREEWRRLEWRRLGLREAERKNFVEPWHE</sequence>
<comment type="caution">
    <text evidence="1">The sequence shown here is derived from an EMBL/GenBank/DDBJ whole genome shotgun (WGS) entry which is preliminary data.</text>
</comment>
<protein>
    <submittedName>
        <fullName evidence="1">Uncharacterized protein</fullName>
    </submittedName>
</protein>
<name>A0ACB6FTH3_9PLEO</name>
<keyword evidence="2" id="KW-1185">Reference proteome</keyword>
<dbReference type="EMBL" id="PDWZ02000003">
    <property type="protein sequence ID" value="KAB2107718.1"/>
    <property type="molecule type" value="Genomic_DNA"/>
</dbReference>
<gene>
    <name evidence="1" type="ORF">AG0111_0g3711</name>
</gene>
<evidence type="ECO:0000313" key="2">
    <source>
        <dbReference type="Proteomes" id="UP000293547"/>
    </source>
</evidence>
<reference evidence="1 2" key="1">
    <citation type="journal article" date="2019" name="bioRxiv">
        <title>Genomics, evolutionary history and diagnostics of the Alternaria alternata species group including apple and Asian pear pathotypes.</title>
        <authorList>
            <person name="Armitage A.D."/>
            <person name="Cockerton H.M."/>
            <person name="Sreenivasaprasad S."/>
            <person name="Woodhall J.W."/>
            <person name="Lane C.R."/>
            <person name="Harrison R.J."/>
            <person name="Clarkson J.P."/>
        </authorList>
    </citation>
    <scope>NUCLEOTIDE SEQUENCE [LARGE SCALE GENOMIC DNA]</scope>
    <source>
        <strain evidence="1 2">FERA 650</strain>
    </source>
</reference>
<accession>A0ACB6FTH3</accession>
<proteinExistence type="predicted"/>